<protein>
    <recommendedName>
        <fullName evidence="5 11">Transaldolase</fullName>
        <ecNumber evidence="5 11">2.2.1.2</ecNumber>
    </recommendedName>
</protein>
<evidence type="ECO:0000256" key="4">
    <source>
        <dbReference type="ARBA" id="ARBA00008012"/>
    </source>
</evidence>
<dbReference type="NCBIfam" id="TIGR00874">
    <property type="entry name" value="talAB"/>
    <property type="match status" value="1"/>
</dbReference>
<evidence type="ECO:0000256" key="5">
    <source>
        <dbReference type="ARBA" id="ARBA00013151"/>
    </source>
</evidence>
<keyword evidence="6 11" id="KW-0963">Cytoplasm</keyword>
<dbReference type="PANTHER" id="PTHR10683:SF18">
    <property type="entry name" value="TRANSALDOLASE"/>
    <property type="match status" value="1"/>
</dbReference>
<comment type="subcellular location">
    <subcellularLocation>
        <location evidence="2 11">Cytoplasm</location>
    </subcellularLocation>
</comment>
<organism evidence="13 14">
    <name type="scientific">Candidatus Providencia siddallii</name>
    <dbReference type="NCBI Taxonomy" id="1715285"/>
    <lineage>
        <taxon>Bacteria</taxon>
        <taxon>Pseudomonadati</taxon>
        <taxon>Pseudomonadota</taxon>
        <taxon>Gammaproteobacteria</taxon>
        <taxon>Enterobacterales</taxon>
        <taxon>Morganellaceae</taxon>
        <taxon>Providencia</taxon>
    </lineage>
</organism>
<evidence type="ECO:0000256" key="2">
    <source>
        <dbReference type="ARBA" id="ARBA00004496"/>
    </source>
</evidence>
<evidence type="ECO:0000256" key="9">
    <source>
        <dbReference type="ARBA" id="ARBA00023270"/>
    </source>
</evidence>
<evidence type="ECO:0000256" key="1">
    <source>
        <dbReference type="ARBA" id="ARBA00003518"/>
    </source>
</evidence>
<dbReference type="SUPFAM" id="SSF51569">
    <property type="entry name" value="Aldolase"/>
    <property type="match status" value="1"/>
</dbReference>
<dbReference type="InterPro" id="IPR004730">
    <property type="entry name" value="Transaldolase_1"/>
</dbReference>
<feature type="active site" description="Schiff-base intermediate with substrate" evidence="11">
    <location>
        <position position="132"/>
    </location>
</feature>
<dbReference type="CDD" id="cd00957">
    <property type="entry name" value="Transaldolase_TalAB"/>
    <property type="match status" value="1"/>
</dbReference>
<dbReference type="GO" id="GO:0005829">
    <property type="term" value="C:cytosol"/>
    <property type="evidence" value="ECO:0007669"/>
    <property type="project" value="TreeGrafter"/>
</dbReference>
<dbReference type="InterPro" id="IPR018225">
    <property type="entry name" value="Transaldolase_AS"/>
</dbReference>
<sequence length="317" mass="36129">MIDKLTSLRNLTTVVADTSDIKTIELYKPQDATTNPSLIFNATQIPEYTELINDAIMWSRKQSNQLKQQVIDACDKLAVNIGIKILKLIPGRISTEIDARLSYDEEACISKARRLIKIYNDAFIKNNRILIKLAATWEGIKAAEKLEKEGINCNLTLLFSFAQAQACAEAGVYLISPFVGRIFDWYKTHTNKKSFSFCKTPGVTFVTKLYKYYKTYNYKTIIMGASFRNINDIIELAGCDSLTIPPELLKELSKNKGEVIRKLSFTGKIKKPGIRLTKFKFYIKHNKNQMAVDKLYEGILKFSADQENLEKTILSYL</sequence>
<evidence type="ECO:0000256" key="3">
    <source>
        <dbReference type="ARBA" id="ARBA00004857"/>
    </source>
</evidence>
<accession>A0A0M6W6J3</accession>
<dbReference type="GO" id="GO:0005975">
    <property type="term" value="P:carbohydrate metabolic process"/>
    <property type="evidence" value="ECO:0007669"/>
    <property type="project" value="InterPro"/>
</dbReference>
<dbReference type="EMBL" id="CVRF01000001">
    <property type="protein sequence ID" value="CRK85479.1"/>
    <property type="molecule type" value="Genomic_DNA"/>
</dbReference>
<evidence type="ECO:0000256" key="7">
    <source>
        <dbReference type="ARBA" id="ARBA00022679"/>
    </source>
</evidence>
<dbReference type="GO" id="GO:0006098">
    <property type="term" value="P:pentose-phosphate shunt"/>
    <property type="evidence" value="ECO:0007669"/>
    <property type="project" value="UniProtKB-UniRule"/>
</dbReference>
<dbReference type="AlphaFoldDB" id="A0A0M6W6J3"/>
<dbReference type="UniPathway" id="UPA00115">
    <property type="reaction ID" value="UER00414"/>
</dbReference>
<keyword evidence="14" id="KW-1185">Reference proteome</keyword>
<name>A0A0M6W6J3_9GAMM</name>
<reference evidence="14" key="1">
    <citation type="submission" date="2015-05" db="EMBL/GenBank/DDBJ databases">
        <authorList>
            <person name="Manzano-Marin A."/>
        </authorList>
    </citation>
    <scope>NUCLEOTIDE SEQUENCE [LARGE SCALE GENOMIC DNA]</scope>
    <source>
        <strain evidence="14">officinalis</strain>
    </source>
</reference>
<evidence type="ECO:0000256" key="8">
    <source>
        <dbReference type="ARBA" id="ARBA00023126"/>
    </source>
</evidence>
<dbReference type="STRING" id="1715285.SOFFGTOCOR_0033"/>
<dbReference type="EC" id="2.2.1.2" evidence="5 11"/>
<dbReference type="Gene3D" id="3.20.20.70">
    <property type="entry name" value="Aldolase class I"/>
    <property type="match status" value="1"/>
</dbReference>
<comment type="similarity">
    <text evidence="4 11 12">Belongs to the transaldolase family. Type 1 subfamily.</text>
</comment>
<dbReference type="PANTHER" id="PTHR10683">
    <property type="entry name" value="TRANSALDOLASE"/>
    <property type="match status" value="1"/>
</dbReference>
<dbReference type="PROSITE" id="PS00958">
    <property type="entry name" value="TRANSALDOLASE_2"/>
    <property type="match status" value="1"/>
</dbReference>
<dbReference type="Proteomes" id="UP000242301">
    <property type="component" value="Unassembled WGS sequence"/>
</dbReference>
<evidence type="ECO:0000256" key="6">
    <source>
        <dbReference type="ARBA" id="ARBA00022490"/>
    </source>
</evidence>
<evidence type="ECO:0000313" key="14">
    <source>
        <dbReference type="Proteomes" id="UP000242301"/>
    </source>
</evidence>
<comment type="function">
    <text evidence="1 11 12">Transaldolase is important for the balance of metabolites in the pentose-phosphate pathway.</text>
</comment>
<dbReference type="HAMAP" id="MF_00492">
    <property type="entry name" value="Transaldolase_1"/>
    <property type="match status" value="1"/>
</dbReference>
<comment type="pathway">
    <text evidence="3 11 12">Carbohydrate degradation; pentose phosphate pathway; D-glyceraldehyde 3-phosphate and beta-D-fructose 6-phosphate from D-ribose 5-phosphate and D-xylulose 5-phosphate (non-oxidative stage): step 2/3.</text>
</comment>
<dbReference type="InterPro" id="IPR013785">
    <property type="entry name" value="Aldolase_TIM"/>
</dbReference>
<evidence type="ECO:0000256" key="11">
    <source>
        <dbReference type="HAMAP-Rule" id="MF_00492"/>
    </source>
</evidence>
<keyword evidence="7 11" id="KW-0808">Transferase</keyword>
<gene>
    <name evidence="13" type="primary">talB</name>
    <name evidence="11" type="synonym">tal</name>
    <name evidence="13" type="ORF">SOFFGTOCOR_0033</name>
</gene>
<proteinExistence type="inferred from homology"/>
<evidence type="ECO:0000256" key="12">
    <source>
        <dbReference type="RuleBase" id="RU004155"/>
    </source>
</evidence>
<evidence type="ECO:0000256" key="10">
    <source>
        <dbReference type="ARBA" id="ARBA00048810"/>
    </source>
</evidence>
<dbReference type="InterPro" id="IPR001585">
    <property type="entry name" value="TAL/FSA"/>
</dbReference>
<keyword evidence="8 11" id="KW-0570">Pentose shunt</keyword>
<evidence type="ECO:0000313" key="13">
    <source>
        <dbReference type="EMBL" id="CRK85479.1"/>
    </source>
</evidence>
<dbReference type="FunFam" id="3.20.20.70:FF:000002">
    <property type="entry name" value="Transaldolase"/>
    <property type="match status" value="1"/>
</dbReference>
<dbReference type="PROSITE" id="PS01054">
    <property type="entry name" value="TRANSALDOLASE_1"/>
    <property type="match status" value="1"/>
</dbReference>
<dbReference type="NCBIfam" id="NF009001">
    <property type="entry name" value="PRK12346.1"/>
    <property type="match status" value="1"/>
</dbReference>
<dbReference type="Pfam" id="PF00923">
    <property type="entry name" value="TAL_FSA"/>
    <property type="match status" value="1"/>
</dbReference>
<keyword evidence="9 11" id="KW-0704">Schiff base</keyword>
<dbReference type="GO" id="GO:0004801">
    <property type="term" value="F:transaldolase activity"/>
    <property type="evidence" value="ECO:0007669"/>
    <property type="project" value="UniProtKB-UniRule"/>
</dbReference>
<comment type="catalytic activity">
    <reaction evidence="10 11 12">
        <text>D-sedoheptulose 7-phosphate + D-glyceraldehyde 3-phosphate = D-erythrose 4-phosphate + beta-D-fructose 6-phosphate</text>
        <dbReference type="Rhea" id="RHEA:17053"/>
        <dbReference type="ChEBI" id="CHEBI:16897"/>
        <dbReference type="ChEBI" id="CHEBI:57483"/>
        <dbReference type="ChEBI" id="CHEBI:57634"/>
        <dbReference type="ChEBI" id="CHEBI:59776"/>
        <dbReference type="EC" id="2.2.1.2"/>
    </reaction>
</comment>